<feature type="domain" description="AB hydrolase-1" evidence="1">
    <location>
        <begin position="62"/>
        <end position="317"/>
    </location>
</feature>
<dbReference type="GO" id="GO:0003824">
    <property type="term" value="F:catalytic activity"/>
    <property type="evidence" value="ECO:0007669"/>
    <property type="project" value="InterPro"/>
</dbReference>
<dbReference type="InterPro" id="IPR029058">
    <property type="entry name" value="AB_hydrolase_fold"/>
</dbReference>
<dbReference type="SUPFAM" id="SSF53474">
    <property type="entry name" value="alpha/beta-Hydrolases"/>
    <property type="match status" value="1"/>
</dbReference>
<reference evidence="3" key="1">
    <citation type="submission" date="2017-02" db="EMBL/GenBank/DDBJ databases">
        <authorList>
            <person name="Varghese N."/>
            <person name="Submissions S."/>
        </authorList>
    </citation>
    <scope>NUCLEOTIDE SEQUENCE [LARGE SCALE GENOMIC DNA]</scope>
    <source>
        <strain evidence="3">VKM Ac-2052</strain>
    </source>
</reference>
<dbReference type="Gene3D" id="3.40.50.1820">
    <property type="entry name" value="alpha/beta hydrolase"/>
    <property type="match status" value="1"/>
</dbReference>
<dbReference type="PANTHER" id="PTHR43689:SF8">
    <property type="entry name" value="ALPHA_BETA-HYDROLASES SUPERFAMILY PROTEIN"/>
    <property type="match status" value="1"/>
</dbReference>
<protein>
    <submittedName>
        <fullName evidence="2">Pimeloyl-ACP methyl ester carboxylesterase</fullName>
    </submittedName>
</protein>
<evidence type="ECO:0000259" key="1">
    <source>
        <dbReference type="Pfam" id="PF12697"/>
    </source>
</evidence>
<dbReference type="Pfam" id="PF12697">
    <property type="entry name" value="Abhydrolase_6"/>
    <property type="match status" value="1"/>
</dbReference>
<gene>
    <name evidence="2" type="ORF">SAMN06295879_3296</name>
</gene>
<sequence>MGLHERTTLDMTDTDAATRPYAPFGLDADPASSGLVPVTVDTELGPLRVHRSAIRTGSTATLLLHGAAGSWTTWTPLLAAARAAGEPLTDVVAIDLPGWGDSPGPRIRSRLTLDSLADVVWRAVTQLGYTRADITGHSLGAFIALHLAAIRPAYVTAVRLVSATTFSVLASIEHPVRSFSAVPGFTLLLGVFRLLRMGGDRGARLVRAVRHAGLLRVAVSPLFRHTLRVPRSVVNALADEVRPDSFVRAAEATRGYDPQRRWTSIRCAGWAVRGDADSFVPSRDLTGLLRTIPLATLTEIGDCGHFAHVERPRETLEALGLATSRRPLGTKNEAAAR</sequence>
<dbReference type="Proteomes" id="UP000189735">
    <property type="component" value="Unassembled WGS sequence"/>
</dbReference>
<accession>A0A1T4YIK5</accession>
<dbReference type="InterPro" id="IPR000639">
    <property type="entry name" value="Epox_hydrolase-like"/>
</dbReference>
<evidence type="ECO:0000313" key="2">
    <source>
        <dbReference type="EMBL" id="SKB01634.1"/>
    </source>
</evidence>
<dbReference type="PANTHER" id="PTHR43689">
    <property type="entry name" value="HYDROLASE"/>
    <property type="match status" value="1"/>
</dbReference>
<dbReference type="PRINTS" id="PR00412">
    <property type="entry name" value="EPOXHYDRLASE"/>
</dbReference>
<proteinExistence type="predicted"/>
<organism evidence="2 3">
    <name type="scientific">Agreia bicolorata</name>
    <dbReference type="NCBI Taxonomy" id="110935"/>
    <lineage>
        <taxon>Bacteria</taxon>
        <taxon>Bacillati</taxon>
        <taxon>Actinomycetota</taxon>
        <taxon>Actinomycetes</taxon>
        <taxon>Micrococcales</taxon>
        <taxon>Microbacteriaceae</taxon>
        <taxon>Agreia</taxon>
    </lineage>
</organism>
<evidence type="ECO:0000313" key="3">
    <source>
        <dbReference type="Proteomes" id="UP000189735"/>
    </source>
</evidence>
<dbReference type="InterPro" id="IPR000073">
    <property type="entry name" value="AB_hydrolase_1"/>
</dbReference>
<dbReference type="AlphaFoldDB" id="A0A1T4YIK5"/>
<dbReference type="EMBL" id="FUYG01000010">
    <property type="protein sequence ID" value="SKB01634.1"/>
    <property type="molecule type" value="Genomic_DNA"/>
</dbReference>
<name>A0A1T4YIK5_9MICO</name>